<reference evidence="2" key="1">
    <citation type="submission" date="2014-05" db="EMBL/GenBank/DDBJ databases">
        <title>The transcriptome of the halophilic microalga Tetraselmis sp. GSL018 isolated from the Great Salt Lake, Utah.</title>
        <authorList>
            <person name="Jinkerson R.E."/>
            <person name="D'Adamo S."/>
            <person name="Posewitz M.C."/>
        </authorList>
    </citation>
    <scope>NUCLEOTIDE SEQUENCE</scope>
    <source>
        <strain evidence="2">GSL018</strain>
    </source>
</reference>
<name>A0A061SF19_9CHLO</name>
<sequence length="102" mass="11186">MVKMVSLTVDMTFEITQRLQIARAGKHNSQLAMLTVHNIPSNIWESMGEAESDSLSVGLDWEFSQHGITCPCSEHAPHVAWHSMMLGCLTICLSSKLCASPA</sequence>
<accession>A0A061SF19</accession>
<dbReference type="EMBL" id="GBEZ01001207">
    <property type="protein sequence ID" value="JAC83747.1"/>
    <property type="molecule type" value="Transcribed_RNA"/>
</dbReference>
<protein>
    <submittedName>
        <fullName evidence="2">Uncharacterized protein</fullName>
    </submittedName>
</protein>
<evidence type="ECO:0000313" key="2">
    <source>
        <dbReference type="EMBL" id="JAC83747.1"/>
    </source>
</evidence>
<dbReference type="AlphaFoldDB" id="A0A061SF19"/>
<dbReference type="EMBL" id="GBEZ01015757">
    <property type="protein sequence ID" value="JAC70431.1"/>
    <property type="molecule type" value="Transcribed_RNA"/>
</dbReference>
<organism evidence="2">
    <name type="scientific">Tetraselmis sp. GSL018</name>
    <dbReference type="NCBI Taxonomy" id="582737"/>
    <lineage>
        <taxon>Eukaryota</taxon>
        <taxon>Viridiplantae</taxon>
        <taxon>Chlorophyta</taxon>
        <taxon>core chlorophytes</taxon>
        <taxon>Chlorodendrophyceae</taxon>
        <taxon>Chlorodendrales</taxon>
        <taxon>Chlorodendraceae</taxon>
        <taxon>Tetraselmis</taxon>
    </lineage>
</organism>
<gene>
    <name evidence="2" type="ORF">TSPGSL018_2625</name>
    <name evidence="1" type="ORF">TSPGSL018_4150</name>
</gene>
<evidence type="ECO:0000313" key="1">
    <source>
        <dbReference type="EMBL" id="JAC70431.1"/>
    </source>
</evidence>
<proteinExistence type="predicted"/>